<proteinExistence type="predicted"/>
<dbReference type="OrthoDB" id="9811033at2"/>
<dbReference type="RefSeq" id="WP_050630179.1">
    <property type="nucleotide sequence ID" value="NZ_VITY01000010.1"/>
</dbReference>
<sequence length="81" mass="9183">MTDEEIYSRLTPIFRDVFDDDTLTPHPEMTAAEVPAWDSLSNIRLVVAVEVEFKIQFSTGEVAALKNVGEFVNVIRQRASR</sequence>
<dbReference type="InterPro" id="IPR036736">
    <property type="entry name" value="ACP-like_sf"/>
</dbReference>
<evidence type="ECO:0000313" key="1">
    <source>
        <dbReference type="EMBL" id="TWB93523.1"/>
    </source>
</evidence>
<protein>
    <submittedName>
        <fullName evidence="1">Acyl carrier protein</fullName>
    </submittedName>
</protein>
<gene>
    <name evidence="1" type="ORF">FBZ93_110127</name>
</gene>
<dbReference type="Proteomes" id="UP000321304">
    <property type="component" value="Unassembled WGS sequence"/>
</dbReference>
<dbReference type="AlphaFoldDB" id="A0A560LDA4"/>
<dbReference type="SUPFAM" id="SSF47336">
    <property type="entry name" value="ACP-like"/>
    <property type="match status" value="1"/>
</dbReference>
<organism evidence="1 2">
    <name type="scientific">Bradyrhizobium macuxiense</name>
    <dbReference type="NCBI Taxonomy" id="1755647"/>
    <lineage>
        <taxon>Bacteria</taxon>
        <taxon>Pseudomonadati</taxon>
        <taxon>Pseudomonadota</taxon>
        <taxon>Alphaproteobacteria</taxon>
        <taxon>Hyphomicrobiales</taxon>
        <taxon>Nitrobacteraceae</taxon>
        <taxon>Bradyrhizobium</taxon>
    </lineage>
</organism>
<accession>A0A560LDA4</accession>
<reference evidence="1 2" key="1">
    <citation type="submission" date="2019-06" db="EMBL/GenBank/DDBJ databases">
        <title>Genomic Encyclopedia of Type Strains, Phase IV (KMG-V): Genome sequencing to study the core and pangenomes of soil and plant-associated prokaryotes.</title>
        <authorList>
            <person name="Whitman W."/>
        </authorList>
    </citation>
    <scope>NUCLEOTIDE SEQUENCE [LARGE SCALE GENOMIC DNA]</scope>
    <source>
        <strain evidence="1 2">BR 10355</strain>
    </source>
</reference>
<evidence type="ECO:0000313" key="2">
    <source>
        <dbReference type="Proteomes" id="UP000321304"/>
    </source>
</evidence>
<dbReference type="EMBL" id="VITY01000010">
    <property type="protein sequence ID" value="TWB93523.1"/>
    <property type="molecule type" value="Genomic_DNA"/>
</dbReference>
<comment type="caution">
    <text evidence="1">The sequence shown here is derived from an EMBL/GenBank/DDBJ whole genome shotgun (WGS) entry which is preliminary data.</text>
</comment>
<dbReference type="Gene3D" id="1.10.1200.10">
    <property type="entry name" value="ACP-like"/>
    <property type="match status" value="1"/>
</dbReference>
<name>A0A560LDA4_9BRAD</name>
<keyword evidence="2" id="KW-1185">Reference proteome</keyword>